<dbReference type="STRING" id="542762.A0A4S4ERB8"/>
<dbReference type="PANTHER" id="PTHR11099">
    <property type="entry name" value="VACUOLAR SORTING PROTEIN 35"/>
    <property type="match status" value="1"/>
</dbReference>
<proteinExistence type="predicted"/>
<dbReference type="GO" id="GO:0005829">
    <property type="term" value="C:cytosol"/>
    <property type="evidence" value="ECO:0007669"/>
    <property type="project" value="GOC"/>
</dbReference>
<evidence type="ECO:0000256" key="1">
    <source>
        <dbReference type="SAM" id="MobiDB-lite"/>
    </source>
</evidence>
<evidence type="ECO:0000313" key="3">
    <source>
        <dbReference type="Proteomes" id="UP000306102"/>
    </source>
</evidence>
<name>A0A4S4ERB8_CAMSN</name>
<dbReference type="Proteomes" id="UP000306102">
    <property type="component" value="Unassembled WGS sequence"/>
</dbReference>
<dbReference type="AlphaFoldDB" id="A0A4S4ERB8"/>
<dbReference type="GO" id="GO:0005770">
    <property type="term" value="C:late endosome"/>
    <property type="evidence" value="ECO:0007669"/>
    <property type="project" value="TreeGrafter"/>
</dbReference>
<dbReference type="PANTHER" id="PTHR11099:SF0">
    <property type="entry name" value="VACUOLAR PROTEIN SORTING-ASSOCIATED PROTEIN 35"/>
    <property type="match status" value="1"/>
</dbReference>
<dbReference type="InterPro" id="IPR005378">
    <property type="entry name" value="Vps35"/>
</dbReference>
<reference evidence="2 3" key="1">
    <citation type="journal article" date="2018" name="Proc. Natl. Acad. Sci. U.S.A.">
        <title>Draft genome sequence of Camellia sinensis var. sinensis provides insights into the evolution of the tea genome and tea quality.</title>
        <authorList>
            <person name="Wei C."/>
            <person name="Yang H."/>
            <person name="Wang S."/>
            <person name="Zhao J."/>
            <person name="Liu C."/>
            <person name="Gao L."/>
            <person name="Xia E."/>
            <person name="Lu Y."/>
            <person name="Tai Y."/>
            <person name="She G."/>
            <person name="Sun J."/>
            <person name="Cao H."/>
            <person name="Tong W."/>
            <person name="Gao Q."/>
            <person name="Li Y."/>
            <person name="Deng W."/>
            <person name="Jiang X."/>
            <person name="Wang W."/>
            <person name="Chen Q."/>
            <person name="Zhang S."/>
            <person name="Li H."/>
            <person name="Wu J."/>
            <person name="Wang P."/>
            <person name="Li P."/>
            <person name="Shi C."/>
            <person name="Zheng F."/>
            <person name="Jian J."/>
            <person name="Huang B."/>
            <person name="Shan D."/>
            <person name="Shi M."/>
            <person name="Fang C."/>
            <person name="Yue Y."/>
            <person name="Li F."/>
            <person name="Li D."/>
            <person name="Wei S."/>
            <person name="Han B."/>
            <person name="Jiang C."/>
            <person name="Yin Y."/>
            <person name="Xia T."/>
            <person name="Zhang Z."/>
            <person name="Bennetzen J.L."/>
            <person name="Zhao S."/>
            <person name="Wan X."/>
        </authorList>
    </citation>
    <scope>NUCLEOTIDE SEQUENCE [LARGE SCALE GENOMIC DNA]</scope>
    <source>
        <strain evidence="3">cv. Shuchazao</strain>
        <tissue evidence="2">Leaf</tissue>
    </source>
</reference>
<dbReference type="EMBL" id="SDRB02002472">
    <property type="protein sequence ID" value="THG19351.1"/>
    <property type="molecule type" value="Genomic_DNA"/>
</dbReference>
<protein>
    <submittedName>
        <fullName evidence="2">Uncharacterized protein</fullName>
    </submittedName>
</protein>
<dbReference type="GO" id="GO:0030906">
    <property type="term" value="C:retromer, cargo-selective complex"/>
    <property type="evidence" value="ECO:0007669"/>
    <property type="project" value="InterPro"/>
</dbReference>
<keyword evidence="3" id="KW-1185">Reference proteome</keyword>
<gene>
    <name evidence="2" type="ORF">TEA_026325</name>
</gene>
<dbReference type="GO" id="GO:0006886">
    <property type="term" value="P:intracellular protein transport"/>
    <property type="evidence" value="ECO:0007669"/>
    <property type="project" value="TreeGrafter"/>
</dbReference>
<comment type="caution">
    <text evidence="2">The sequence shown here is derived from an EMBL/GenBank/DDBJ whole genome shotgun (WGS) entry which is preliminary data.</text>
</comment>
<sequence length="180" mass="20482">MWVLMTEDSNNAVSSSFLLDNDSSIPFSVDDISKSMDQIDISDIEPPPLIRENSGFSFLYLLCTVGFVCIKSKEAPAKDVLKDLVEMCRGIQHPVRGLFLRSYLSQIRRDKLPDIGSEYEGLIDRERERARASLTAGVDREEGERTRVTLLIVKRKTEPGSNREEEDRAGVDREEEEDRL</sequence>
<evidence type="ECO:0000313" key="2">
    <source>
        <dbReference type="EMBL" id="THG19351.1"/>
    </source>
</evidence>
<organism evidence="2 3">
    <name type="scientific">Camellia sinensis var. sinensis</name>
    <name type="common">China tea</name>
    <dbReference type="NCBI Taxonomy" id="542762"/>
    <lineage>
        <taxon>Eukaryota</taxon>
        <taxon>Viridiplantae</taxon>
        <taxon>Streptophyta</taxon>
        <taxon>Embryophyta</taxon>
        <taxon>Tracheophyta</taxon>
        <taxon>Spermatophyta</taxon>
        <taxon>Magnoliopsida</taxon>
        <taxon>eudicotyledons</taxon>
        <taxon>Gunneridae</taxon>
        <taxon>Pentapetalae</taxon>
        <taxon>asterids</taxon>
        <taxon>Ericales</taxon>
        <taxon>Theaceae</taxon>
        <taxon>Camellia</taxon>
    </lineage>
</organism>
<accession>A0A4S4ERB8</accession>
<feature type="region of interest" description="Disordered" evidence="1">
    <location>
        <begin position="153"/>
        <end position="180"/>
    </location>
</feature>
<feature type="compositionally biased region" description="Basic and acidic residues" evidence="1">
    <location>
        <begin position="155"/>
        <end position="180"/>
    </location>
</feature>
<dbReference type="Pfam" id="PF03635">
    <property type="entry name" value="Vps35"/>
    <property type="match status" value="1"/>
</dbReference>
<dbReference type="GO" id="GO:0042147">
    <property type="term" value="P:retrograde transport, endosome to Golgi"/>
    <property type="evidence" value="ECO:0007669"/>
    <property type="project" value="InterPro"/>
</dbReference>